<dbReference type="InterPro" id="IPR052155">
    <property type="entry name" value="Biofilm_reg_signaling"/>
</dbReference>
<dbReference type="Pfam" id="PF00990">
    <property type="entry name" value="GGDEF"/>
    <property type="match status" value="1"/>
</dbReference>
<dbReference type="RefSeq" id="WP_380187691.1">
    <property type="nucleotide sequence ID" value="NZ_JBHTBQ010000014.1"/>
</dbReference>
<dbReference type="Proteomes" id="UP001596473">
    <property type="component" value="Unassembled WGS sequence"/>
</dbReference>
<name>A0ABW2QWM9_9NEIS</name>
<feature type="domain" description="GGDEF" evidence="3">
    <location>
        <begin position="507"/>
        <end position="640"/>
    </location>
</feature>
<dbReference type="Pfam" id="PF00989">
    <property type="entry name" value="PAS"/>
    <property type="match status" value="1"/>
</dbReference>
<dbReference type="PROSITE" id="PS50887">
    <property type="entry name" value="GGDEF"/>
    <property type="match status" value="1"/>
</dbReference>
<dbReference type="InterPro" id="IPR003018">
    <property type="entry name" value="GAF"/>
</dbReference>
<dbReference type="InterPro" id="IPR013767">
    <property type="entry name" value="PAS_fold"/>
</dbReference>
<proteinExistence type="predicted"/>
<dbReference type="Pfam" id="PF08447">
    <property type="entry name" value="PAS_3"/>
    <property type="match status" value="1"/>
</dbReference>
<feature type="domain" description="PAC" evidence="2">
    <location>
        <begin position="255"/>
        <end position="307"/>
    </location>
</feature>
<dbReference type="EMBL" id="JBHTBQ010000014">
    <property type="protein sequence ID" value="MFC7420056.1"/>
    <property type="molecule type" value="Genomic_DNA"/>
</dbReference>
<dbReference type="PROSITE" id="PS50113">
    <property type="entry name" value="PAC"/>
    <property type="match status" value="1"/>
</dbReference>
<dbReference type="NCBIfam" id="TIGR00229">
    <property type="entry name" value="sensory_box"/>
    <property type="match status" value="2"/>
</dbReference>
<dbReference type="InterPro" id="IPR013655">
    <property type="entry name" value="PAS_fold_3"/>
</dbReference>
<evidence type="ECO:0000313" key="4">
    <source>
        <dbReference type="EMBL" id="MFC7420056.1"/>
    </source>
</evidence>
<dbReference type="Gene3D" id="3.30.450.20">
    <property type="entry name" value="PAS domain"/>
    <property type="match status" value="2"/>
</dbReference>
<gene>
    <name evidence="4" type="ORF">ACFQNF_09175</name>
</gene>
<dbReference type="Gene3D" id="3.30.70.270">
    <property type="match status" value="1"/>
</dbReference>
<dbReference type="Gene3D" id="3.30.450.40">
    <property type="match status" value="1"/>
</dbReference>
<dbReference type="SMART" id="SM00267">
    <property type="entry name" value="GGDEF"/>
    <property type="match status" value="1"/>
</dbReference>
<dbReference type="SUPFAM" id="SSF55781">
    <property type="entry name" value="GAF domain-like"/>
    <property type="match status" value="1"/>
</dbReference>
<dbReference type="NCBIfam" id="TIGR00254">
    <property type="entry name" value="GGDEF"/>
    <property type="match status" value="1"/>
</dbReference>
<feature type="domain" description="PAS" evidence="1">
    <location>
        <begin position="181"/>
        <end position="251"/>
    </location>
</feature>
<dbReference type="SMART" id="SM00086">
    <property type="entry name" value="PAC"/>
    <property type="match status" value="2"/>
</dbReference>
<evidence type="ECO:0000259" key="2">
    <source>
        <dbReference type="PROSITE" id="PS50113"/>
    </source>
</evidence>
<dbReference type="InterPro" id="IPR000014">
    <property type="entry name" value="PAS"/>
</dbReference>
<dbReference type="PANTHER" id="PTHR44757">
    <property type="entry name" value="DIGUANYLATE CYCLASE DGCP"/>
    <property type="match status" value="1"/>
</dbReference>
<evidence type="ECO:0000259" key="3">
    <source>
        <dbReference type="PROSITE" id="PS50887"/>
    </source>
</evidence>
<feature type="domain" description="PAS" evidence="1">
    <location>
        <begin position="347"/>
        <end position="418"/>
    </location>
</feature>
<comment type="caution">
    <text evidence="4">The sequence shown here is derived from an EMBL/GenBank/DDBJ whole genome shotgun (WGS) entry which is preliminary data.</text>
</comment>
<dbReference type="CDD" id="cd00130">
    <property type="entry name" value="PAS"/>
    <property type="match status" value="2"/>
</dbReference>
<dbReference type="PROSITE" id="PS50112">
    <property type="entry name" value="PAS"/>
    <property type="match status" value="2"/>
</dbReference>
<dbReference type="InterPro" id="IPR000700">
    <property type="entry name" value="PAS-assoc_C"/>
</dbReference>
<dbReference type="InterPro" id="IPR029787">
    <property type="entry name" value="Nucleotide_cyclase"/>
</dbReference>
<keyword evidence="5" id="KW-1185">Reference proteome</keyword>
<protein>
    <submittedName>
        <fullName evidence="4">PAS domain S-box protein</fullName>
    </submittedName>
</protein>
<dbReference type="SUPFAM" id="SSF55073">
    <property type="entry name" value="Nucleotide cyclase"/>
    <property type="match status" value="1"/>
</dbReference>
<reference evidence="5" key="1">
    <citation type="journal article" date="2019" name="Int. J. Syst. Evol. Microbiol.">
        <title>The Global Catalogue of Microorganisms (GCM) 10K type strain sequencing project: providing services to taxonomists for standard genome sequencing and annotation.</title>
        <authorList>
            <consortium name="The Broad Institute Genomics Platform"/>
            <consortium name="The Broad Institute Genome Sequencing Center for Infectious Disease"/>
            <person name="Wu L."/>
            <person name="Ma J."/>
        </authorList>
    </citation>
    <scope>NUCLEOTIDE SEQUENCE [LARGE SCALE GENOMIC DNA]</scope>
    <source>
        <strain evidence="5">CCUG 62945</strain>
    </source>
</reference>
<dbReference type="CDD" id="cd01949">
    <property type="entry name" value="GGDEF"/>
    <property type="match status" value="1"/>
</dbReference>
<sequence length="640" mass="71093">MTQPPIPPDETERLHLLHALELLDTEAEPAFDLITRLVSQILHVPIALVSLVDENRQWFKSRVGLDATETPREFAFCAHSIMNSGPMLVQDATQDERFADNPLVTGQPNIRFYAGMPIRSAGGLALGTLCAIDSKPRVLTPDEVGILIALADLINKEVQMRETVLLTRSQMNYSQKKIQAIEARFRTVFERAGVGIALVAPDGGWISVNEALCQIVGYSRAELLQLTFQGITYPDDLEGDLSLLQQLVADKIDRYQLEKRYICKNGNPVWVQLVVTKHMGQTGELDYFVSIIKDIQARKEAEESLAALRYSLEERVLARTQDLRAANEMLSSAMAQQLYSEQALRKREAELSMVIENANDAYVCTDQAGVIIEWNNQAEQTFGWSASEAIGCPLDELIIPLDMREAHRAGMKRYLVSGEHKVLNQRLELTALRRDGSVLPAEVRIRALHLDGQVIFSAFLHDITVRKQIESERDHEARHDALTGLPNRRTLFELIPQAIARANRHCVPLAIVFLDLDGFKAVNDTLGHEAGDAVLCATAQRLRESVRDTDTVVRLAGDEFTLILEGLNGGILDAYVLAEKLLLCIQEPILFGESTAHVSASIGITLYSPGTEKTPDQLVNTADAAMYEAKRAGKSRVCVQ</sequence>
<dbReference type="SUPFAM" id="SSF55785">
    <property type="entry name" value="PYP-like sensor domain (PAS domain)"/>
    <property type="match status" value="2"/>
</dbReference>
<evidence type="ECO:0000259" key="1">
    <source>
        <dbReference type="PROSITE" id="PS50112"/>
    </source>
</evidence>
<dbReference type="InterPro" id="IPR000160">
    <property type="entry name" value="GGDEF_dom"/>
</dbReference>
<accession>A0ABW2QWM9</accession>
<dbReference type="InterPro" id="IPR001610">
    <property type="entry name" value="PAC"/>
</dbReference>
<dbReference type="PANTHER" id="PTHR44757:SF2">
    <property type="entry name" value="BIOFILM ARCHITECTURE MAINTENANCE PROTEIN MBAA"/>
    <property type="match status" value="1"/>
</dbReference>
<dbReference type="InterPro" id="IPR029016">
    <property type="entry name" value="GAF-like_dom_sf"/>
</dbReference>
<dbReference type="InterPro" id="IPR043128">
    <property type="entry name" value="Rev_trsase/Diguanyl_cyclase"/>
</dbReference>
<organism evidence="4 5">
    <name type="scientific">Iodobacter arcticus</name>
    <dbReference type="NCBI Taxonomy" id="590593"/>
    <lineage>
        <taxon>Bacteria</taxon>
        <taxon>Pseudomonadati</taxon>
        <taxon>Pseudomonadota</taxon>
        <taxon>Betaproteobacteria</taxon>
        <taxon>Neisseriales</taxon>
        <taxon>Chitinibacteraceae</taxon>
        <taxon>Iodobacter</taxon>
    </lineage>
</organism>
<dbReference type="SMART" id="SM00065">
    <property type="entry name" value="GAF"/>
    <property type="match status" value="1"/>
</dbReference>
<dbReference type="InterPro" id="IPR035965">
    <property type="entry name" value="PAS-like_dom_sf"/>
</dbReference>
<dbReference type="SMART" id="SM00091">
    <property type="entry name" value="PAS"/>
    <property type="match status" value="2"/>
</dbReference>
<dbReference type="Pfam" id="PF01590">
    <property type="entry name" value="GAF"/>
    <property type="match status" value="1"/>
</dbReference>
<evidence type="ECO:0000313" key="5">
    <source>
        <dbReference type="Proteomes" id="UP001596473"/>
    </source>
</evidence>